<dbReference type="GO" id="GO:0003723">
    <property type="term" value="F:RNA binding"/>
    <property type="evidence" value="ECO:0007669"/>
    <property type="project" value="UniProtKB-KW"/>
</dbReference>
<feature type="domain" description="Exosome complex exonuclease Rrp40 N-terminal" evidence="12">
    <location>
        <begin position="25"/>
        <end position="60"/>
    </location>
</feature>
<evidence type="ECO:0000256" key="9">
    <source>
        <dbReference type="ARBA" id="ARBA00030615"/>
    </source>
</evidence>
<dbReference type="GO" id="GO:0071034">
    <property type="term" value="P:CUT catabolic process"/>
    <property type="evidence" value="ECO:0007669"/>
    <property type="project" value="TreeGrafter"/>
</dbReference>
<evidence type="ECO:0000313" key="13">
    <source>
        <dbReference type="EMBL" id="JAC31402.1"/>
    </source>
</evidence>
<dbReference type="GO" id="GO:0000177">
    <property type="term" value="C:cytoplasmic exosome (RNase complex)"/>
    <property type="evidence" value="ECO:0007669"/>
    <property type="project" value="TreeGrafter"/>
</dbReference>
<sequence length="227" mass="24803">MSVKKLVLPGDVVDVVATDERKCIVGPGLRKDGDRIVATRAGILNHRRPNTYWVEGHQKRYIPAKGDCVIGVVTNKGTEVVRVNIGSSDPATLSVFAFENATKRNRPHIEVGDLVMAQVLMANRGMEPELVCVDSYGKKGILGVLSSPTGFLIKVPINLINKLLAKDCSLLQTLGKRVQFEIALGQNGRIWVNADTLQNTLSICNTILSAENLTLEEIEKRCLSLDT</sequence>
<dbReference type="Gene3D" id="3.30.1370.10">
    <property type="entry name" value="K Homology domain, type 1"/>
    <property type="match status" value="1"/>
</dbReference>
<dbReference type="GO" id="GO:0071051">
    <property type="term" value="P:poly(A)-dependent snoRNA 3'-end processing"/>
    <property type="evidence" value="ECO:0007669"/>
    <property type="project" value="TreeGrafter"/>
</dbReference>
<evidence type="ECO:0000256" key="6">
    <source>
        <dbReference type="ARBA" id="ARBA00022835"/>
    </source>
</evidence>
<evidence type="ECO:0000259" key="11">
    <source>
        <dbReference type="Pfam" id="PF15985"/>
    </source>
</evidence>
<name>A0A023GBY3_AMBTT</name>
<dbReference type="CDD" id="cd22526">
    <property type="entry name" value="KH-I_Rrp40"/>
    <property type="match status" value="1"/>
</dbReference>
<evidence type="ECO:0000256" key="7">
    <source>
        <dbReference type="ARBA" id="ARBA00022884"/>
    </source>
</evidence>
<dbReference type="InterPro" id="IPR026699">
    <property type="entry name" value="Exosome_RNA_bind1/RRP40/RRP4"/>
</dbReference>
<dbReference type="GO" id="GO:0034475">
    <property type="term" value="P:U4 snRNA 3'-end processing"/>
    <property type="evidence" value="ECO:0007669"/>
    <property type="project" value="TreeGrafter"/>
</dbReference>
<dbReference type="InterPro" id="IPR041054">
    <property type="entry name" value="Rrp40_N_euk"/>
</dbReference>
<keyword evidence="5" id="KW-0698">rRNA processing</keyword>
<dbReference type="EMBL" id="GBBM01004016">
    <property type="protein sequence ID" value="JAC31402.1"/>
    <property type="molecule type" value="mRNA"/>
</dbReference>
<evidence type="ECO:0000256" key="2">
    <source>
        <dbReference type="ARBA" id="ARBA00004604"/>
    </source>
</evidence>
<dbReference type="FunFam" id="3.30.1370.10:FF:000038">
    <property type="entry name" value="exosome complex component RRP40"/>
    <property type="match status" value="1"/>
</dbReference>
<dbReference type="GO" id="GO:0071038">
    <property type="term" value="P:TRAMP-dependent tRNA surveillance pathway"/>
    <property type="evidence" value="ECO:0007669"/>
    <property type="project" value="TreeGrafter"/>
</dbReference>
<dbReference type="CDD" id="cd05790">
    <property type="entry name" value="S1_Rrp40"/>
    <property type="match status" value="1"/>
</dbReference>
<dbReference type="GO" id="GO:0000467">
    <property type="term" value="P:exonucleolytic trimming to generate mature 3'-end of 5.8S rRNA from tricistronic rRNA transcript (SSU-rRNA, 5.8S rRNA, LSU-rRNA)"/>
    <property type="evidence" value="ECO:0007669"/>
    <property type="project" value="TreeGrafter"/>
</dbReference>
<dbReference type="InterPro" id="IPR036612">
    <property type="entry name" value="KH_dom_type_1_sf"/>
</dbReference>
<comment type="subcellular location">
    <subcellularLocation>
        <location evidence="1">Cytoplasm</location>
    </subcellularLocation>
    <subcellularLocation>
        <location evidence="2">Nucleus</location>
        <location evidence="2">Nucleolus</location>
    </subcellularLocation>
</comment>
<organism evidence="13">
    <name type="scientific">Amblyomma triste</name>
    <name type="common">Neotropical tick</name>
    <dbReference type="NCBI Taxonomy" id="251400"/>
    <lineage>
        <taxon>Eukaryota</taxon>
        <taxon>Metazoa</taxon>
        <taxon>Ecdysozoa</taxon>
        <taxon>Arthropoda</taxon>
        <taxon>Chelicerata</taxon>
        <taxon>Arachnida</taxon>
        <taxon>Acari</taxon>
        <taxon>Parasitiformes</taxon>
        <taxon>Ixodida</taxon>
        <taxon>Ixodoidea</taxon>
        <taxon>Ixodidae</taxon>
        <taxon>Amblyomminae</taxon>
        <taxon>Amblyomma</taxon>
    </lineage>
</organism>
<dbReference type="PANTHER" id="PTHR21321:SF1">
    <property type="entry name" value="EXOSOME COMPLEX COMPONENT RRP40"/>
    <property type="match status" value="1"/>
</dbReference>
<dbReference type="GO" id="GO:0005730">
    <property type="term" value="C:nucleolus"/>
    <property type="evidence" value="ECO:0007669"/>
    <property type="project" value="UniProtKB-SubCell"/>
</dbReference>
<dbReference type="GO" id="GO:0010468">
    <property type="term" value="P:regulation of gene expression"/>
    <property type="evidence" value="ECO:0007669"/>
    <property type="project" value="UniProtKB-ARBA"/>
</dbReference>
<keyword evidence="6" id="KW-0271">Exosome</keyword>
<dbReference type="SUPFAM" id="SSF110324">
    <property type="entry name" value="Ribosomal L27 protein-like"/>
    <property type="match status" value="1"/>
</dbReference>
<evidence type="ECO:0000256" key="3">
    <source>
        <dbReference type="ARBA" id="ARBA00007841"/>
    </source>
</evidence>
<keyword evidence="8" id="KW-0539">Nucleus</keyword>
<dbReference type="Gene3D" id="2.40.50.140">
    <property type="entry name" value="Nucleic acid-binding proteins"/>
    <property type="match status" value="1"/>
</dbReference>
<evidence type="ECO:0000256" key="10">
    <source>
        <dbReference type="ARBA" id="ARBA00069899"/>
    </source>
</evidence>
<dbReference type="GO" id="GO:0000176">
    <property type="term" value="C:nuclear exosome (RNase complex)"/>
    <property type="evidence" value="ECO:0007669"/>
    <property type="project" value="TreeGrafter"/>
</dbReference>
<dbReference type="SUPFAM" id="SSF54791">
    <property type="entry name" value="Eukaryotic type KH-domain (KH-domain type I)"/>
    <property type="match status" value="1"/>
</dbReference>
<dbReference type="PANTHER" id="PTHR21321">
    <property type="entry name" value="PNAS-3 RELATED"/>
    <property type="match status" value="1"/>
</dbReference>
<comment type="similarity">
    <text evidence="3">Belongs to the RRP40 family.</text>
</comment>
<evidence type="ECO:0000256" key="5">
    <source>
        <dbReference type="ARBA" id="ARBA00022552"/>
    </source>
</evidence>
<dbReference type="FunFam" id="2.40.50.140:FF:000112">
    <property type="entry name" value="Exosome complex component RRP40"/>
    <property type="match status" value="1"/>
</dbReference>
<dbReference type="Pfam" id="PF15985">
    <property type="entry name" value="KH_6"/>
    <property type="match status" value="1"/>
</dbReference>
<dbReference type="SUPFAM" id="SSF50249">
    <property type="entry name" value="Nucleic acid-binding proteins"/>
    <property type="match status" value="1"/>
</dbReference>
<keyword evidence="4" id="KW-0963">Cytoplasm</keyword>
<dbReference type="InterPro" id="IPR012340">
    <property type="entry name" value="NA-bd_OB-fold"/>
</dbReference>
<dbReference type="Pfam" id="PF18311">
    <property type="entry name" value="Rrp40_N"/>
    <property type="match status" value="1"/>
</dbReference>
<dbReference type="InterPro" id="IPR004088">
    <property type="entry name" value="KH_dom_type_1"/>
</dbReference>
<dbReference type="InterPro" id="IPR049469">
    <property type="entry name" value="RRP40_KH-I"/>
</dbReference>
<proteinExistence type="evidence at transcript level"/>
<evidence type="ECO:0000256" key="8">
    <source>
        <dbReference type="ARBA" id="ARBA00023242"/>
    </source>
</evidence>
<keyword evidence="7" id="KW-0694">RNA-binding</keyword>
<evidence type="ECO:0000259" key="12">
    <source>
        <dbReference type="Pfam" id="PF18311"/>
    </source>
</evidence>
<dbReference type="InterPro" id="IPR037319">
    <property type="entry name" value="Rrp40_S1"/>
</dbReference>
<protein>
    <recommendedName>
        <fullName evidence="10">Exosome complex component RRP40</fullName>
    </recommendedName>
    <alternativeName>
        <fullName evidence="9">Ribosomal RNA-processing protein 40</fullName>
    </alternativeName>
</protein>
<evidence type="ECO:0000256" key="4">
    <source>
        <dbReference type="ARBA" id="ARBA00022490"/>
    </source>
</evidence>
<dbReference type="AlphaFoldDB" id="A0A023GBY3"/>
<feature type="domain" description="K Homology" evidence="11">
    <location>
        <begin position="150"/>
        <end position="196"/>
    </location>
</feature>
<dbReference type="Gene3D" id="2.40.50.100">
    <property type="match status" value="1"/>
</dbReference>
<dbReference type="GO" id="GO:0071035">
    <property type="term" value="P:nuclear polyadenylation-dependent rRNA catabolic process"/>
    <property type="evidence" value="ECO:0007669"/>
    <property type="project" value="TreeGrafter"/>
</dbReference>
<evidence type="ECO:0000256" key="1">
    <source>
        <dbReference type="ARBA" id="ARBA00004496"/>
    </source>
</evidence>
<accession>A0A023GBY3</accession>
<dbReference type="Pfam" id="PF21262">
    <property type="entry name" value="RRP40_S1"/>
    <property type="match status" value="1"/>
</dbReference>
<reference evidence="13" key="1">
    <citation type="submission" date="2014-03" db="EMBL/GenBank/DDBJ databases">
        <title>The sialotranscriptome of Amblyomma triste, Amblyomma parvum and Amblyomma cajennense ticks, uncovered by 454-based RNA-seq.</title>
        <authorList>
            <person name="Garcia G.R."/>
            <person name="Gardinassi L.G."/>
            <person name="Ribeiro J.M."/>
            <person name="Anatriello E."/>
            <person name="Ferreira B.R."/>
            <person name="Moreira H.N."/>
            <person name="Mafra C."/>
            <person name="Olegario M.M."/>
            <person name="Szabo P.J."/>
            <person name="Miranda-Santos I.K."/>
            <person name="Maruyama S.R."/>
        </authorList>
    </citation>
    <scope>NUCLEOTIDE SEQUENCE</scope>
    <source>
        <strain evidence="13">Mato Grasso do Sul</strain>
        <tissue evidence="13">Salivary glands</tissue>
    </source>
</reference>